<name>A0A849I571_9HYPH</name>
<dbReference type="Gene3D" id="3.60.15.10">
    <property type="entry name" value="Ribonuclease Z/Hydroxyacylglutathione hydrolase-like"/>
    <property type="match status" value="1"/>
</dbReference>
<accession>A0A849I571</accession>
<evidence type="ECO:0000313" key="6">
    <source>
        <dbReference type="EMBL" id="NNM71250.1"/>
    </source>
</evidence>
<gene>
    <name evidence="6" type="ORF">HJG44_02430</name>
</gene>
<dbReference type="Proteomes" id="UP000564885">
    <property type="component" value="Unassembled WGS sequence"/>
</dbReference>
<evidence type="ECO:0000259" key="5">
    <source>
        <dbReference type="SMART" id="SM00849"/>
    </source>
</evidence>
<comment type="similarity">
    <text evidence="1">Belongs to the metallo-beta-lactamase superfamily.</text>
</comment>
<keyword evidence="4" id="KW-0862">Zinc</keyword>
<comment type="caution">
    <text evidence="6">The sequence shown here is derived from an EMBL/GenBank/DDBJ whole genome shotgun (WGS) entry which is preliminary data.</text>
</comment>
<evidence type="ECO:0000256" key="1">
    <source>
        <dbReference type="ARBA" id="ARBA00007749"/>
    </source>
</evidence>
<feature type="domain" description="Metallo-beta-lactamase" evidence="5">
    <location>
        <begin position="60"/>
        <end position="264"/>
    </location>
</feature>
<dbReference type="AlphaFoldDB" id="A0A849I571"/>
<dbReference type="GO" id="GO:0046872">
    <property type="term" value="F:metal ion binding"/>
    <property type="evidence" value="ECO:0007669"/>
    <property type="project" value="UniProtKB-KW"/>
</dbReference>
<dbReference type="CDD" id="cd07720">
    <property type="entry name" value="OPHC2-like_MBL-fold"/>
    <property type="match status" value="1"/>
</dbReference>
<dbReference type="InterPro" id="IPR001279">
    <property type="entry name" value="Metallo-B-lactamas"/>
</dbReference>
<dbReference type="InterPro" id="IPR036866">
    <property type="entry name" value="RibonucZ/Hydroxyglut_hydro"/>
</dbReference>
<dbReference type="PANTHER" id="PTHR42978:SF6">
    <property type="entry name" value="QUORUM-QUENCHING LACTONASE YTNP-RELATED"/>
    <property type="match status" value="1"/>
</dbReference>
<dbReference type="EMBL" id="JABEPP010000001">
    <property type="protein sequence ID" value="NNM71250.1"/>
    <property type="molecule type" value="Genomic_DNA"/>
</dbReference>
<dbReference type="GO" id="GO:0016787">
    <property type="term" value="F:hydrolase activity"/>
    <property type="evidence" value="ECO:0007669"/>
    <property type="project" value="UniProtKB-KW"/>
</dbReference>
<dbReference type="Pfam" id="PF00753">
    <property type="entry name" value="Lactamase_B"/>
    <property type="match status" value="1"/>
</dbReference>
<dbReference type="SUPFAM" id="SSF56281">
    <property type="entry name" value="Metallo-hydrolase/oxidoreductase"/>
    <property type="match status" value="1"/>
</dbReference>
<protein>
    <submittedName>
        <fullName evidence="6">MBL fold metallo-hydrolase</fullName>
    </submittedName>
</protein>
<organism evidence="6 7">
    <name type="scientific">Enterovirga aerilata</name>
    <dbReference type="NCBI Taxonomy" id="2730920"/>
    <lineage>
        <taxon>Bacteria</taxon>
        <taxon>Pseudomonadati</taxon>
        <taxon>Pseudomonadota</taxon>
        <taxon>Alphaproteobacteria</taxon>
        <taxon>Hyphomicrobiales</taxon>
        <taxon>Methylobacteriaceae</taxon>
        <taxon>Enterovirga</taxon>
    </lineage>
</organism>
<evidence type="ECO:0000313" key="7">
    <source>
        <dbReference type="Proteomes" id="UP000564885"/>
    </source>
</evidence>
<dbReference type="RefSeq" id="WP_171216727.1">
    <property type="nucleotide sequence ID" value="NZ_JABEPP010000001.1"/>
</dbReference>
<evidence type="ECO:0000256" key="3">
    <source>
        <dbReference type="ARBA" id="ARBA00022801"/>
    </source>
</evidence>
<reference evidence="6 7" key="1">
    <citation type="submission" date="2020-04" db="EMBL/GenBank/DDBJ databases">
        <title>Enterovirga sp. isolate from soil.</title>
        <authorList>
            <person name="Chea S."/>
            <person name="Kim D.-U."/>
        </authorList>
    </citation>
    <scope>NUCLEOTIDE SEQUENCE [LARGE SCALE GENOMIC DNA]</scope>
    <source>
        <strain evidence="6 7">DB1703</strain>
    </source>
</reference>
<dbReference type="PANTHER" id="PTHR42978">
    <property type="entry name" value="QUORUM-QUENCHING LACTONASE YTNP-RELATED-RELATED"/>
    <property type="match status" value="1"/>
</dbReference>
<proteinExistence type="inferred from homology"/>
<evidence type="ECO:0000256" key="4">
    <source>
        <dbReference type="ARBA" id="ARBA00022833"/>
    </source>
</evidence>
<evidence type="ECO:0000256" key="2">
    <source>
        <dbReference type="ARBA" id="ARBA00022723"/>
    </source>
</evidence>
<keyword evidence="2" id="KW-0479">Metal-binding</keyword>
<dbReference type="SMART" id="SM00849">
    <property type="entry name" value="Lactamase_B"/>
    <property type="match status" value="1"/>
</dbReference>
<keyword evidence="3 6" id="KW-0378">Hydrolase</keyword>
<dbReference type="InterPro" id="IPR051013">
    <property type="entry name" value="MBL_superfamily_lactonases"/>
</dbReference>
<keyword evidence="7" id="KW-1185">Reference proteome</keyword>
<sequence length="289" mass="30734">MTQEYPPGRAVRRLVGDIEVIALSDGVQTISPALFPDADPQDLASLAAAAGHAADPMPVPVNTFLIRADGCSYLVDAGTGPSRGAHLGHVPAALAEAGVTPDEIDVVLMTHMHGDHAGGLLHPSGETAFPSAELWLAEEEAAFWLDPDLPGRVPERMKATLANAVKALDAYRERTTRFSAGREVAPGIRTVPLPGHTPGQTGYLVESRGERLLIWADIIHVAALQFARPHWTVGFDVDGRQAAETRRRIFERAAAENLPVAGMHLPFPGFGRVVGLGEGYAYAAEPADL</sequence>